<dbReference type="CDD" id="cd06830">
    <property type="entry name" value="PLPDE_III_ADC"/>
    <property type="match status" value="1"/>
</dbReference>
<comment type="catalytic activity">
    <reaction evidence="12">
        <text>L-arginine + H(+) = agmatine + CO2</text>
        <dbReference type="Rhea" id="RHEA:17641"/>
        <dbReference type="ChEBI" id="CHEBI:15378"/>
        <dbReference type="ChEBI" id="CHEBI:16526"/>
        <dbReference type="ChEBI" id="CHEBI:32682"/>
        <dbReference type="ChEBI" id="CHEBI:58145"/>
        <dbReference type="EC" id="4.1.1.19"/>
    </reaction>
</comment>
<dbReference type="PIRSF" id="PIRSF001336">
    <property type="entry name" value="Arg_decrbxlase"/>
    <property type="match status" value="1"/>
</dbReference>
<dbReference type="InterPro" id="IPR022657">
    <property type="entry name" value="De-COase2_CS"/>
</dbReference>
<feature type="compositionally biased region" description="Low complexity" evidence="15">
    <location>
        <begin position="1"/>
        <end position="18"/>
    </location>
</feature>
<comment type="cofactor">
    <cofactor evidence="2 12">
        <name>Mg(2+)</name>
        <dbReference type="ChEBI" id="CHEBI:18420"/>
    </cofactor>
</comment>
<dbReference type="PROSITE" id="PS00878">
    <property type="entry name" value="ODR_DC_2_1"/>
    <property type="match status" value="1"/>
</dbReference>
<dbReference type="PANTHER" id="PTHR43295">
    <property type="entry name" value="ARGININE DECARBOXYLASE"/>
    <property type="match status" value="1"/>
</dbReference>
<dbReference type="InterPro" id="IPR040634">
    <property type="entry name" value="Arg_decarb_HB"/>
</dbReference>
<keyword evidence="7 12" id="KW-0460">Magnesium</keyword>
<keyword evidence="10 12" id="KW-0620">Polyamine biosynthesis</keyword>
<evidence type="ECO:0000256" key="6">
    <source>
        <dbReference type="ARBA" id="ARBA00022793"/>
    </source>
</evidence>
<evidence type="ECO:0000256" key="5">
    <source>
        <dbReference type="ARBA" id="ARBA00022723"/>
    </source>
</evidence>
<dbReference type="PRINTS" id="PR01179">
    <property type="entry name" value="ODADCRBXLASE"/>
</dbReference>
<evidence type="ECO:0000259" key="16">
    <source>
        <dbReference type="Pfam" id="PF02784"/>
    </source>
</evidence>
<dbReference type="InterPro" id="IPR000183">
    <property type="entry name" value="Orn/DAP/Arg_de-COase"/>
</dbReference>
<dbReference type="Pfam" id="PF17810">
    <property type="entry name" value="Arg_decarb_HB"/>
    <property type="match status" value="1"/>
</dbReference>
<protein>
    <recommendedName>
        <fullName evidence="12">Biosynthetic arginine decarboxylase</fullName>
        <shortName evidence="12">ADC</shortName>
        <ecNumber evidence="12">4.1.1.19</ecNumber>
    </recommendedName>
</protein>
<evidence type="ECO:0000256" key="13">
    <source>
        <dbReference type="PIRSR" id="PIRSR001336-50"/>
    </source>
</evidence>
<dbReference type="InterPro" id="IPR009006">
    <property type="entry name" value="Ala_racemase/Decarboxylase_C"/>
</dbReference>
<name>A0A6J4L7D6_9BACT</name>
<feature type="domain" description="Arginine decarboxylase C-terminal helical" evidence="18">
    <location>
        <begin position="605"/>
        <end position="655"/>
    </location>
</feature>
<keyword evidence="9 12" id="KW-0745">Spermidine biosynthesis</keyword>
<evidence type="ECO:0000256" key="4">
    <source>
        <dbReference type="ARBA" id="ARBA00008357"/>
    </source>
</evidence>
<sequence>MIRAMTMTRPPEPAAAAAPDERADAWSIDDARALYNIGGWGAGYFDVNAEGRVVVRPDKAHPDRELDLLDLAGDLEEQGVALPVLLRFSDILRSRIEQLSDRFAAAIAEYEYAGGYTTVYPIKVNQQRHVVEEILEFGKAHGLGIECGSKPELQAVLALSERTDNVIVCNGYKDHEFMRLALMGQKLGHQVFIVLEQLSELDVLLEVADELGVVPNAGVRIKLASAGSGKWAQSGGERSKFGLSTAQIIKLVDRLKAEGRLGIIKLLHFHLGSQITDIRHIKAGLQEITRFYAEMRKLGVDVTHVDVGGGLGVDYDGTQSSTSYASVNYTLQEYANDVIWTLAEACRENDLPMPHVISESGRALTAHHALLLLRVIDVESQAEPQVPAIADDDHALLHEMREDYDTVVRGALPPRKVLEVYHDASFDKDRARQLFNSGVFSLRELALADQLFFATMNAISRIASEDRDEFEEIVEDVEATLVDRYFCNFSLFQSLPDSWAIDQLFPIMPIHRLDERPTRRGTLQDVTCDSDGKIDRFVGDRNGRPSLELHAVRDGEDYVLGIFLTGAYQEILGDLHNLFGDTNAVHIRLTSDAYEITDLVHGDTVTEVLNYVQFGAAQLLATFRRKVNAAKHLTRQEANGFIADYVAGLEGYTYLEGEAAR</sequence>
<dbReference type="PRINTS" id="PR01180">
    <property type="entry name" value="ARGDCRBXLASE"/>
</dbReference>
<organism evidence="19">
    <name type="scientific">uncultured Gemmatimonadaceae bacterium</name>
    <dbReference type="NCBI Taxonomy" id="246130"/>
    <lineage>
        <taxon>Bacteria</taxon>
        <taxon>Pseudomonadati</taxon>
        <taxon>Gemmatimonadota</taxon>
        <taxon>Gemmatimonadia</taxon>
        <taxon>Gemmatimonadales</taxon>
        <taxon>Gemmatimonadaceae</taxon>
        <taxon>environmental samples</taxon>
    </lineage>
</organism>
<dbReference type="NCBIfam" id="NF003763">
    <property type="entry name" value="PRK05354.1"/>
    <property type="match status" value="1"/>
</dbReference>
<comment type="pathway">
    <text evidence="12">Amine and polyamine biosynthesis; agmatine biosynthesis; agmatine from L-arginine: step 1/1.</text>
</comment>
<keyword evidence="8 12" id="KW-0663">Pyridoxal phosphate</keyword>
<comment type="cofactor">
    <cofactor evidence="1 12 13">
        <name>pyridoxal 5'-phosphate</name>
        <dbReference type="ChEBI" id="CHEBI:597326"/>
    </cofactor>
</comment>
<dbReference type="GO" id="GO:0033388">
    <property type="term" value="P:putrescine biosynthetic process from arginine"/>
    <property type="evidence" value="ECO:0007669"/>
    <property type="project" value="UniProtKB-ARBA"/>
</dbReference>
<dbReference type="Gene3D" id="3.20.20.10">
    <property type="entry name" value="Alanine racemase"/>
    <property type="match status" value="1"/>
</dbReference>
<evidence type="ECO:0000259" key="17">
    <source>
        <dbReference type="Pfam" id="PF17810"/>
    </source>
</evidence>
<evidence type="ECO:0000256" key="3">
    <source>
        <dbReference type="ARBA" id="ARBA00002257"/>
    </source>
</evidence>
<feature type="domain" description="Arginine decarboxylase helical bundle" evidence="17">
    <location>
        <begin position="391"/>
        <end position="477"/>
    </location>
</feature>
<feature type="region of interest" description="Disordered" evidence="15">
    <location>
        <begin position="1"/>
        <end position="21"/>
    </location>
</feature>
<dbReference type="AlphaFoldDB" id="A0A6J4L7D6"/>
<evidence type="ECO:0000256" key="14">
    <source>
        <dbReference type="PIRSR" id="PIRSR600183-50"/>
    </source>
</evidence>
<feature type="modified residue" description="N6-(pyridoxal phosphate)lysine" evidence="12 13">
    <location>
        <position position="123"/>
    </location>
</feature>
<evidence type="ECO:0000313" key="19">
    <source>
        <dbReference type="EMBL" id="CAA9324770.1"/>
    </source>
</evidence>
<dbReference type="InterPro" id="IPR022653">
    <property type="entry name" value="De-COase2_pyr-phos_BS"/>
</dbReference>
<keyword evidence="11 12" id="KW-0456">Lyase</keyword>
<dbReference type="Gene3D" id="2.40.37.10">
    <property type="entry name" value="Lyase, Ornithine Decarboxylase, Chain A, domain 1"/>
    <property type="match status" value="1"/>
</dbReference>
<evidence type="ECO:0000259" key="18">
    <source>
        <dbReference type="Pfam" id="PF17944"/>
    </source>
</evidence>
<evidence type="ECO:0000256" key="7">
    <source>
        <dbReference type="ARBA" id="ARBA00022842"/>
    </source>
</evidence>
<dbReference type="EC" id="4.1.1.19" evidence="12"/>
<reference evidence="19" key="1">
    <citation type="submission" date="2020-02" db="EMBL/GenBank/DDBJ databases">
        <authorList>
            <person name="Meier V. D."/>
        </authorList>
    </citation>
    <scope>NUCLEOTIDE SEQUENCE</scope>
    <source>
        <strain evidence="19">AVDCRST_MAG11</strain>
    </source>
</reference>
<dbReference type="EMBL" id="CADCTU010000509">
    <property type="protein sequence ID" value="CAA9324770.1"/>
    <property type="molecule type" value="Genomic_DNA"/>
</dbReference>
<proteinExistence type="inferred from homology"/>
<accession>A0A6J4L7D6</accession>
<comment type="similarity">
    <text evidence="4 12">Belongs to the Orn/Lys/Arg decarboxylase class-II family. SpeA subfamily.</text>
</comment>
<dbReference type="GO" id="GO:0008295">
    <property type="term" value="P:spermidine biosynthetic process"/>
    <property type="evidence" value="ECO:0007669"/>
    <property type="project" value="UniProtKB-UniRule"/>
</dbReference>
<dbReference type="GO" id="GO:0046872">
    <property type="term" value="F:metal ion binding"/>
    <property type="evidence" value="ECO:0007669"/>
    <property type="project" value="UniProtKB-KW"/>
</dbReference>
<evidence type="ECO:0000256" key="10">
    <source>
        <dbReference type="ARBA" id="ARBA00023115"/>
    </source>
</evidence>
<dbReference type="GO" id="GO:0008792">
    <property type="term" value="F:arginine decarboxylase activity"/>
    <property type="evidence" value="ECO:0007669"/>
    <property type="project" value="UniProtKB-UniRule"/>
</dbReference>
<dbReference type="InterPro" id="IPR002985">
    <property type="entry name" value="Arg_decrbxlase"/>
</dbReference>
<dbReference type="GO" id="GO:0006527">
    <property type="term" value="P:L-arginine catabolic process"/>
    <property type="evidence" value="ECO:0007669"/>
    <property type="project" value="InterPro"/>
</dbReference>
<dbReference type="PANTHER" id="PTHR43295:SF9">
    <property type="entry name" value="BIOSYNTHETIC ARGININE DECARBOXYLASE"/>
    <property type="match status" value="1"/>
</dbReference>
<dbReference type="InterPro" id="IPR041128">
    <property type="entry name" value="Arg_decarbox_C"/>
</dbReference>
<dbReference type="FunFam" id="3.20.20.10:FF:000001">
    <property type="entry name" value="Biosynthetic arginine decarboxylase"/>
    <property type="match status" value="1"/>
</dbReference>
<dbReference type="UniPathway" id="UPA00186">
    <property type="reaction ID" value="UER00284"/>
</dbReference>
<comment type="function">
    <text evidence="3 12">Catalyzes the biosynthesis of agmatine from arginine.</text>
</comment>
<feature type="domain" description="Orn/DAP/Arg decarboxylase 2 N-terminal" evidence="16">
    <location>
        <begin position="111"/>
        <end position="366"/>
    </location>
</feature>
<evidence type="ECO:0000256" key="12">
    <source>
        <dbReference type="HAMAP-Rule" id="MF_01417"/>
    </source>
</evidence>
<dbReference type="Gene3D" id="1.20.58.930">
    <property type="match status" value="1"/>
</dbReference>
<dbReference type="NCBIfam" id="TIGR01273">
    <property type="entry name" value="speA"/>
    <property type="match status" value="1"/>
</dbReference>
<dbReference type="InterPro" id="IPR022644">
    <property type="entry name" value="De-COase2_N"/>
</dbReference>
<dbReference type="PROSITE" id="PS00879">
    <property type="entry name" value="ODR_DC_2_2"/>
    <property type="match status" value="1"/>
</dbReference>
<evidence type="ECO:0000256" key="11">
    <source>
        <dbReference type="ARBA" id="ARBA00023239"/>
    </source>
</evidence>
<dbReference type="Pfam" id="PF02784">
    <property type="entry name" value="Orn_Arg_deC_N"/>
    <property type="match status" value="1"/>
</dbReference>
<dbReference type="Pfam" id="PF17944">
    <property type="entry name" value="Arg_decarbox_C"/>
    <property type="match status" value="1"/>
</dbReference>
<feature type="active site" description="Proton donor" evidence="14">
    <location>
        <position position="528"/>
    </location>
</feature>
<evidence type="ECO:0000256" key="2">
    <source>
        <dbReference type="ARBA" id="ARBA00001946"/>
    </source>
</evidence>
<evidence type="ECO:0000256" key="9">
    <source>
        <dbReference type="ARBA" id="ARBA00023066"/>
    </source>
</evidence>
<evidence type="ECO:0000256" key="15">
    <source>
        <dbReference type="SAM" id="MobiDB-lite"/>
    </source>
</evidence>
<dbReference type="InterPro" id="IPR029066">
    <property type="entry name" value="PLP-binding_barrel"/>
</dbReference>
<evidence type="ECO:0000256" key="8">
    <source>
        <dbReference type="ARBA" id="ARBA00022898"/>
    </source>
</evidence>
<dbReference type="SUPFAM" id="SSF50621">
    <property type="entry name" value="Alanine racemase C-terminal domain-like"/>
    <property type="match status" value="1"/>
</dbReference>
<dbReference type="Gene3D" id="1.10.287.3440">
    <property type="match status" value="1"/>
</dbReference>
<keyword evidence="6 12" id="KW-0210">Decarboxylase</keyword>
<gene>
    <name evidence="12" type="primary">speA</name>
    <name evidence="19" type="ORF">AVDCRST_MAG11-2163</name>
</gene>
<keyword evidence="5 12" id="KW-0479">Metal-binding</keyword>
<dbReference type="SUPFAM" id="SSF51419">
    <property type="entry name" value="PLP-binding barrel"/>
    <property type="match status" value="1"/>
</dbReference>
<dbReference type="HAMAP" id="MF_01417">
    <property type="entry name" value="SpeA"/>
    <property type="match status" value="1"/>
</dbReference>
<evidence type="ECO:0000256" key="1">
    <source>
        <dbReference type="ARBA" id="ARBA00001933"/>
    </source>
</evidence>
<feature type="binding site" evidence="12">
    <location>
        <begin position="305"/>
        <end position="315"/>
    </location>
    <ligand>
        <name>substrate</name>
    </ligand>
</feature>